<feature type="compositionally biased region" description="Polar residues" evidence="2">
    <location>
        <begin position="24"/>
        <end position="39"/>
    </location>
</feature>
<dbReference type="GeneID" id="59373196"/>
<feature type="coiled-coil region" evidence="1">
    <location>
        <begin position="577"/>
        <end position="611"/>
    </location>
</feature>
<dbReference type="Proteomes" id="UP000623687">
    <property type="component" value="Unassembled WGS sequence"/>
</dbReference>
<keyword evidence="1" id="KW-0175">Coiled coil</keyword>
<feature type="transmembrane region" description="Helical" evidence="3">
    <location>
        <begin position="897"/>
        <end position="916"/>
    </location>
</feature>
<dbReference type="VEuPathDB" id="FungiDB:PC9H_003378"/>
<feature type="region of interest" description="Disordered" evidence="2">
    <location>
        <begin position="1"/>
        <end position="105"/>
    </location>
</feature>
<keyword evidence="3" id="KW-1133">Transmembrane helix</keyword>
<feature type="compositionally biased region" description="Low complexity" evidence="2">
    <location>
        <begin position="88"/>
        <end position="102"/>
    </location>
</feature>
<evidence type="ECO:0000256" key="3">
    <source>
        <dbReference type="SAM" id="Phobius"/>
    </source>
</evidence>
<keyword evidence="3" id="KW-0812">Transmembrane</keyword>
<evidence type="ECO:0000313" key="5">
    <source>
        <dbReference type="Proteomes" id="UP000623687"/>
    </source>
</evidence>
<feature type="region of interest" description="Disordered" evidence="2">
    <location>
        <begin position="224"/>
        <end position="259"/>
    </location>
</feature>
<feature type="transmembrane region" description="Helical" evidence="3">
    <location>
        <begin position="871"/>
        <end position="891"/>
    </location>
</feature>
<dbReference type="OrthoDB" id="3190515at2759"/>
<accession>A0A8H7A5S0</accession>
<evidence type="ECO:0000256" key="1">
    <source>
        <dbReference type="SAM" id="Coils"/>
    </source>
</evidence>
<dbReference type="AlphaFoldDB" id="A0A8H7A5S0"/>
<keyword evidence="5" id="KW-1185">Reference proteome</keyword>
<proteinExistence type="predicted"/>
<feature type="compositionally biased region" description="Low complexity" evidence="2">
    <location>
        <begin position="8"/>
        <end position="23"/>
    </location>
</feature>
<evidence type="ECO:0000313" key="4">
    <source>
        <dbReference type="EMBL" id="KAF7436545.1"/>
    </source>
</evidence>
<feature type="region of interest" description="Disordered" evidence="2">
    <location>
        <begin position="130"/>
        <end position="180"/>
    </location>
</feature>
<gene>
    <name evidence="4" type="ORF">PC9H_003378</name>
</gene>
<dbReference type="RefSeq" id="XP_036634444.1">
    <property type="nucleotide sequence ID" value="XM_036772971.1"/>
</dbReference>
<feature type="compositionally biased region" description="Polar residues" evidence="2">
    <location>
        <begin position="162"/>
        <end position="180"/>
    </location>
</feature>
<feature type="region of interest" description="Disordered" evidence="2">
    <location>
        <begin position="552"/>
        <end position="576"/>
    </location>
</feature>
<feature type="region of interest" description="Disordered" evidence="2">
    <location>
        <begin position="391"/>
        <end position="523"/>
    </location>
</feature>
<reference evidence="4" key="1">
    <citation type="submission" date="2019-07" db="EMBL/GenBank/DDBJ databases">
        <authorList>
            <person name="Palmer J.M."/>
        </authorList>
    </citation>
    <scope>NUCLEOTIDE SEQUENCE</scope>
    <source>
        <strain evidence="4">PC9</strain>
    </source>
</reference>
<feature type="compositionally biased region" description="Basic and acidic residues" evidence="2">
    <location>
        <begin position="468"/>
        <end position="490"/>
    </location>
</feature>
<feature type="compositionally biased region" description="Polar residues" evidence="2">
    <location>
        <begin position="495"/>
        <end position="508"/>
    </location>
</feature>
<organism evidence="4 5">
    <name type="scientific">Pleurotus ostreatus</name>
    <name type="common">Oyster mushroom</name>
    <name type="synonym">White-rot fungus</name>
    <dbReference type="NCBI Taxonomy" id="5322"/>
    <lineage>
        <taxon>Eukaryota</taxon>
        <taxon>Fungi</taxon>
        <taxon>Dikarya</taxon>
        <taxon>Basidiomycota</taxon>
        <taxon>Agaricomycotina</taxon>
        <taxon>Agaricomycetes</taxon>
        <taxon>Agaricomycetidae</taxon>
        <taxon>Agaricales</taxon>
        <taxon>Pleurotineae</taxon>
        <taxon>Pleurotaceae</taxon>
        <taxon>Pleurotus</taxon>
    </lineage>
</organism>
<feature type="transmembrane region" description="Helical" evidence="3">
    <location>
        <begin position="831"/>
        <end position="850"/>
    </location>
</feature>
<keyword evidence="3" id="KW-0472">Membrane</keyword>
<dbReference type="EMBL" id="JACETU010000002">
    <property type="protein sequence ID" value="KAF7436545.1"/>
    <property type="molecule type" value="Genomic_DNA"/>
</dbReference>
<comment type="caution">
    <text evidence="4">The sequence shown here is derived from an EMBL/GenBank/DDBJ whole genome shotgun (WGS) entry which is preliminary data.</text>
</comment>
<name>A0A8H7A5S0_PLEOS</name>
<evidence type="ECO:0000256" key="2">
    <source>
        <dbReference type="SAM" id="MobiDB-lite"/>
    </source>
</evidence>
<sequence length="917" mass="102800">MAGLEPGPSKNPELPSSSSPSRPYNATTLSTVSPSQSVRKSMIATESPDRMPDRGSPGKRSVRVVVNEPRRPVHPLAADPARRTRMPSGSSGFTSHTSGTSSLGAFSDEYDLAHEDPQILHDVQKAMRLKARREARIKSGRPAHLPRTSPTPPDVSSPPRQTVYQPPVVSSPQHPTVITNSEVDFGPSIAANTVPVVLHPVPSSTDHGATLDWGAGADISDDEREKVDKRWSLSLPKRKGKEKIDNSASSDSGKGDEAYKRKISKIKGKVTNSTLKKADITSQQLERKYKLVYDRLGGDRVNPLNISRWWLSRDNNTKDALEREEPLTWLKHLDRQRTPKERQRFSWHLPALVMEEFFRAQRYPPFMETILEDPSSPQYSEKPMPFVPGGTLGLPTVDGMAGSARNSLDVGSRRSGESIYSAVSSSGNPPPSISPTASLSHLRGMSTRRQRLNPGSEDGRSAPQSLSERSDDERKDRPVPRAKRRPEDLHLISAQFVTASNQRSTASKELSEDDDGPSPSTAVVGYRIVPGVIPYTGAEPPGLVATRMEATVPQPRPQHSAASSQQIRVEQESEKNKQRLHQEYELKLRLLDDLNSQNTRVRQTLNRVANTIREQDALHASFTAMLDVPHVGMPQDVLDAFGHDPAAVTGSTRRLRGWEAVEDIHLRVLRQRDVLRRFIYSVEEKTPGPMKSVLDHPIASLTRALEDITVQHEEITVKAQEVAKVLQSVKALHADVKAEYNETLAQTSVVYPELSYIVALEESYKDQYQQVWEFGMDALTFLLDNVTPFWRTYGKTLGVDIQDFLIIPLYRNEFTGEAKRYPIKHIPRRSFRHWLGFLIFFVLTSAICFLQCRAAITSSRNYRLQIIAHSGFRWLLVPFVWVSIVIQWSAFLVELCMLIVQVAVTAWWLGWILRIFD</sequence>
<protein>
    <submittedName>
        <fullName evidence="4">Uncharacterized protein</fullName>
    </submittedName>
</protein>